<dbReference type="Gene3D" id="3.40.50.300">
    <property type="entry name" value="P-loop containing nucleotide triphosphate hydrolases"/>
    <property type="match status" value="2"/>
</dbReference>
<dbReference type="InterPro" id="IPR027417">
    <property type="entry name" value="P-loop_NTPase"/>
</dbReference>
<dbReference type="InterPro" id="IPR041677">
    <property type="entry name" value="DNA2/NAM7_AAA_11"/>
</dbReference>
<sequence length="1400" mass="155795">MGSRARPLFDLNEPPAEDNNDERDGVVCFQPQKTLPSTNPHAPDLFAASSAAQGIVNNHAFQHASSVSGFQPFVRPKSESVPEADGELKRAVDQDTKPGSKYSKDLDVKVTESQISSSANAQSAEREEGEWSDEEAPADENGCSNLPQSSKSSKEQSMSAMVDGFVAVASDSKSSNINVSDSIHEEKSGRASIGLESNSTEQKSNSVPNSEKSGRASIGLESNSTELKSNSVPNSESKIKSEASIDAQEEPGVVPKQKEVKGIEASHALRCANNPGKRKIDQRKEEMLGKKRNRQTMFLNLEDVKQAGPIKTSTPRRQTFTSPVISRTVKEVRSVPAQAERVVIVKDQKQVDSSFGEGGTNAEAHESKSDSNSDNSGLHGRSRRLNSETEPPTEVNLPPIPRQGSWKQPTDSRQQKNAALPNRKLGLTGQSSNDVKLGNKKHLPMKKQIPVGNQSLDTSVERLIREVTSEKFWHNPEEAELQCVPGRFESMEEYVRVFEPLLFEECRAQLYSTWEESTETVSRDTHIMVRVKANESRERGWYDVKVLPVHEFKWSFKEGDVAILSSPRPGSVRFKQNSASLAKEDGESEVTGRVVGTVRRHIPIDTRDPPGAILHYYVGDSYDPSRGDDDHIIKKLQIGSIWYLTVLGSLATTQREYIALHAFRRLNLQMQTAILQPSPEHFPKYEQHTPAMPECFTPNFVEYLRRTFNEPQLAAIQWAAMHTAAGTSSGTTKRQDPWPFTLVQGPPGTGKTHTVWGMLNVIHLVQYQHYYTSLLKHVAPESYKHANEISSDSVPMGSIDEVLQNMDQNLFRTLPKLVPKPRMLVCAPSNAATDELLSRVLDRGFIDGEMKVYRPDVARVGVDSQTRAAQAVSVERRTEQLLIKSREEVVGWMHQLKTREAQLTQQLQCLHRELNAAAAAGRSQGSVGVDPDVLVARDQNRDALLQNLAAVVEGRDKILVEMSRLALLESRFRPGSGFNLEEARASLEASFANEAEIVFTTVSSSGRKLFSRLSHGFDMVVIDEAAQASEMAVLPPLSLGAARCVLVGDPQQLPATVISKAAGTLMYSRSLFERFQQAGCPTMLLSVQYRMHPHIRDFPSRYFYQGRLTDSESVVKLPDEVYYKDPLLKPYIFYDIRHGRESHRGGSVSYQNIHEAQFCLRLYEHLQKTLKSLGMGKITVGIITPYKLQLKCLQREFEEVLNSEEGKDLYINTVDAFQGQERDVIIMSCVRASSHGVGFVADIRRMNVALTRARRALWVMGNANALVQSDDWAALITDAKSRNCYMDMDSLPKDFLVSKGPAYTPLPGKASSNMRGLRSAGPRYRSMDMHMESRLGAPSEDDDKMSAAVSSRNGNHRPSRYSVENSMENFDHLGDKSRDAWQYGMQKKQSSSGSMGKRDV</sequence>
<feature type="compositionally biased region" description="Polar residues" evidence="6">
    <location>
        <begin position="171"/>
        <end position="181"/>
    </location>
</feature>
<comment type="caution">
    <text evidence="9">The sequence shown here is derived from an EMBL/GenBank/DDBJ whole genome shotgun (WGS) entry which is preliminary data.</text>
</comment>
<name>A0AAN9EEW0_CROPI</name>
<evidence type="ECO:0000313" key="10">
    <source>
        <dbReference type="Proteomes" id="UP001372338"/>
    </source>
</evidence>
<evidence type="ECO:0000256" key="6">
    <source>
        <dbReference type="SAM" id="MobiDB-lite"/>
    </source>
</evidence>
<keyword evidence="5" id="KW-0175">Coiled coil</keyword>
<dbReference type="InterPro" id="IPR045055">
    <property type="entry name" value="DNA2/NAM7-like"/>
</dbReference>
<dbReference type="PANTHER" id="PTHR10887:SF525">
    <property type="entry name" value="P-LOOP CONTAINING NUCLEOSIDE TRIPHOSPHATE HYDROLASES SUPERFAMILY PROTEIN"/>
    <property type="match status" value="1"/>
</dbReference>
<protein>
    <submittedName>
        <fullName evidence="9">Uncharacterized protein</fullName>
    </submittedName>
</protein>
<dbReference type="Pfam" id="PF13086">
    <property type="entry name" value="AAA_11"/>
    <property type="match status" value="1"/>
</dbReference>
<dbReference type="Proteomes" id="UP001372338">
    <property type="component" value="Unassembled WGS sequence"/>
</dbReference>
<feature type="region of interest" description="Disordered" evidence="6">
    <location>
        <begin position="67"/>
        <end position="340"/>
    </location>
</feature>
<feature type="compositionally biased region" description="Polar residues" evidence="6">
    <location>
        <begin position="220"/>
        <end position="236"/>
    </location>
</feature>
<dbReference type="PANTHER" id="PTHR10887">
    <property type="entry name" value="DNA2/NAM7 HELICASE FAMILY"/>
    <property type="match status" value="1"/>
</dbReference>
<keyword evidence="10" id="KW-1185">Reference proteome</keyword>
<feature type="compositionally biased region" description="Basic and acidic residues" evidence="6">
    <location>
        <begin position="1369"/>
        <end position="1379"/>
    </location>
</feature>
<evidence type="ECO:0000256" key="3">
    <source>
        <dbReference type="ARBA" id="ARBA00022806"/>
    </source>
</evidence>
<feature type="compositionally biased region" description="Low complexity" evidence="6">
    <location>
        <begin position="148"/>
        <end position="159"/>
    </location>
</feature>
<feature type="region of interest" description="Disordered" evidence="6">
    <location>
        <begin position="1307"/>
        <end position="1326"/>
    </location>
</feature>
<keyword evidence="2" id="KW-0378">Hydrolase</keyword>
<evidence type="ECO:0000259" key="8">
    <source>
        <dbReference type="Pfam" id="PF13087"/>
    </source>
</evidence>
<dbReference type="InterPro" id="IPR041679">
    <property type="entry name" value="DNA2/NAM7-like_C"/>
</dbReference>
<feature type="region of interest" description="Disordered" evidence="6">
    <location>
        <begin position="1"/>
        <end position="24"/>
    </location>
</feature>
<feature type="compositionally biased region" description="Polar residues" evidence="6">
    <location>
        <begin position="405"/>
        <end position="417"/>
    </location>
</feature>
<feature type="region of interest" description="Disordered" evidence="6">
    <location>
        <begin position="352"/>
        <end position="434"/>
    </location>
</feature>
<organism evidence="9 10">
    <name type="scientific">Crotalaria pallida</name>
    <name type="common">Smooth rattlebox</name>
    <name type="synonym">Crotalaria striata</name>
    <dbReference type="NCBI Taxonomy" id="3830"/>
    <lineage>
        <taxon>Eukaryota</taxon>
        <taxon>Viridiplantae</taxon>
        <taxon>Streptophyta</taxon>
        <taxon>Embryophyta</taxon>
        <taxon>Tracheophyta</taxon>
        <taxon>Spermatophyta</taxon>
        <taxon>Magnoliopsida</taxon>
        <taxon>eudicotyledons</taxon>
        <taxon>Gunneridae</taxon>
        <taxon>Pentapetalae</taxon>
        <taxon>rosids</taxon>
        <taxon>fabids</taxon>
        <taxon>Fabales</taxon>
        <taxon>Fabaceae</taxon>
        <taxon>Papilionoideae</taxon>
        <taxon>50 kb inversion clade</taxon>
        <taxon>genistoids sensu lato</taxon>
        <taxon>core genistoids</taxon>
        <taxon>Crotalarieae</taxon>
        <taxon>Crotalaria</taxon>
    </lineage>
</organism>
<dbReference type="GO" id="GO:0004386">
    <property type="term" value="F:helicase activity"/>
    <property type="evidence" value="ECO:0007669"/>
    <property type="project" value="UniProtKB-KW"/>
</dbReference>
<dbReference type="CDD" id="cd18808">
    <property type="entry name" value="SF1_C_Upf1"/>
    <property type="match status" value="1"/>
</dbReference>
<dbReference type="CDD" id="cd18042">
    <property type="entry name" value="DEXXQc_SETX"/>
    <property type="match status" value="1"/>
</dbReference>
<feature type="compositionally biased region" description="Basic and acidic residues" evidence="6">
    <location>
        <begin position="278"/>
        <end position="289"/>
    </location>
</feature>
<feature type="domain" description="DNA2/NAM7 helicase helicase" evidence="7">
    <location>
        <begin position="709"/>
        <end position="1060"/>
    </location>
</feature>
<gene>
    <name evidence="9" type="ORF">RIF29_29113</name>
</gene>
<dbReference type="GO" id="GO:0005694">
    <property type="term" value="C:chromosome"/>
    <property type="evidence" value="ECO:0007669"/>
    <property type="project" value="UniProtKB-ARBA"/>
</dbReference>
<proteinExistence type="predicted"/>
<dbReference type="Pfam" id="PF13087">
    <property type="entry name" value="AAA_12"/>
    <property type="match status" value="1"/>
</dbReference>
<dbReference type="GO" id="GO:0005524">
    <property type="term" value="F:ATP binding"/>
    <property type="evidence" value="ECO:0007669"/>
    <property type="project" value="UniProtKB-KW"/>
</dbReference>
<accession>A0AAN9EEW0</accession>
<feature type="domain" description="DNA2/NAM7 helicase-like C-terminal" evidence="8">
    <location>
        <begin position="1067"/>
        <end position="1263"/>
    </location>
</feature>
<dbReference type="InterPro" id="IPR047187">
    <property type="entry name" value="SF1_C_Upf1"/>
</dbReference>
<evidence type="ECO:0000259" key="7">
    <source>
        <dbReference type="Pfam" id="PF13086"/>
    </source>
</evidence>
<keyword evidence="3" id="KW-0347">Helicase</keyword>
<feature type="coiled-coil region" evidence="5">
    <location>
        <begin position="893"/>
        <end position="920"/>
    </location>
</feature>
<evidence type="ECO:0000256" key="5">
    <source>
        <dbReference type="SAM" id="Coils"/>
    </source>
</evidence>
<feature type="compositionally biased region" description="Low complexity" evidence="6">
    <location>
        <begin position="113"/>
        <end position="123"/>
    </location>
</feature>
<keyword evidence="4" id="KW-0067">ATP-binding</keyword>
<evidence type="ECO:0000313" key="9">
    <source>
        <dbReference type="EMBL" id="KAK7255694.1"/>
    </source>
</evidence>
<feature type="compositionally biased region" description="Basic and acidic residues" evidence="6">
    <location>
        <begin position="76"/>
        <end position="110"/>
    </location>
</feature>
<dbReference type="EMBL" id="JAYWIO010000006">
    <property type="protein sequence ID" value="KAK7255694.1"/>
    <property type="molecule type" value="Genomic_DNA"/>
</dbReference>
<dbReference type="SUPFAM" id="SSF52540">
    <property type="entry name" value="P-loop containing nucleoside triphosphate hydrolases"/>
    <property type="match status" value="1"/>
</dbReference>
<dbReference type="FunFam" id="3.40.50.300:FF:000326">
    <property type="entry name" value="P-loop containing nucleoside triphosphate hydrolase"/>
    <property type="match status" value="1"/>
</dbReference>
<evidence type="ECO:0000256" key="2">
    <source>
        <dbReference type="ARBA" id="ARBA00022801"/>
    </source>
</evidence>
<evidence type="ECO:0000256" key="1">
    <source>
        <dbReference type="ARBA" id="ARBA00022741"/>
    </source>
</evidence>
<feature type="compositionally biased region" description="Polar residues" evidence="6">
    <location>
        <begin position="311"/>
        <end position="325"/>
    </location>
</feature>
<reference evidence="9 10" key="1">
    <citation type="submission" date="2024-01" db="EMBL/GenBank/DDBJ databases">
        <title>The genomes of 5 underutilized Papilionoideae crops provide insights into root nodulation and disease resistanc.</title>
        <authorList>
            <person name="Yuan L."/>
        </authorList>
    </citation>
    <scope>NUCLEOTIDE SEQUENCE [LARGE SCALE GENOMIC DNA]</scope>
    <source>
        <strain evidence="9">ZHUSHIDOU_FW_LH</strain>
        <tissue evidence="9">Leaf</tissue>
    </source>
</reference>
<keyword evidence="1" id="KW-0547">Nucleotide-binding</keyword>
<feature type="region of interest" description="Disordered" evidence="6">
    <location>
        <begin position="1334"/>
        <end position="1400"/>
    </location>
</feature>
<dbReference type="GO" id="GO:0016787">
    <property type="term" value="F:hydrolase activity"/>
    <property type="evidence" value="ECO:0007669"/>
    <property type="project" value="UniProtKB-KW"/>
</dbReference>
<feature type="compositionally biased region" description="Low complexity" evidence="6">
    <location>
        <begin position="1384"/>
        <end position="1400"/>
    </location>
</feature>
<feature type="compositionally biased region" description="Acidic residues" evidence="6">
    <location>
        <begin position="127"/>
        <end position="138"/>
    </location>
</feature>
<feature type="compositionally biased region" description="Polar residues" evidence="6">
    <location>
        <begin position="195"/>
        <end position="211"/>
    </location>
</feature>
<evidence type="ECO:0000256" key="4">
    <source>
        <dbReference type="ARBA" id="ARBA00022840"/>
    </source>
</evidence>